<protein>
    <submittedName>
        <fullName evidence="1">Uncharacterized protein</fullName>
    </submittedName>
</protein>
<sequence length="141" mass="14811">SVTTTGDVTGLMTSPRAASSVDVASITAFKAAPMLKGTNSLSGDYRAIEVNLDDTGTNTIAGDAVAFRIFSQLNVNPSGDFAVMEVEAQGDTGTWDYFLKLPNDSSMAFSAWTTATLSGAIKVKVGSAVRYIQLYTKVPVD</sequence>
<dbReference type="EMBL" id="LAZR01018624">
    <property type="protein sequence ID" value="KKL95647.1"/>
    <property type="molecule type" value="Genomic_DNA"/>
</dbReference>
<reference evidence="1" key="1">
    <citation type="journal article" date="2015" name="Nature">
        <title>Complex archaea that bridge the gap between prokaryotes and eukaryotes.</title>
        <authorList>
            <person name="Spang A."/>
            <person name="Saw J.H."/>
            <person name="Jorgensen S.L."/>
            <person name="Zaremba-Niedzwiedzka K."/>
            <person name="Martijn J."/>
            <person name="Lind A.E."/>
            <person name="van Eijk R."/>
            <person name="Schleper C."/>
            <person name="Guy L."/>
            <person name="Ettema T.J."/>
        </authorList>
    </citation>
    <scope>NUCLEOTIDE SEQUENCE</scope>
</reference>
<organism evidence="1">
    <name type="scientific">marine sediment metagenome</name>
    <dbReference type="NCBI Taxonomy" id="412755"/>
    <lineage>
        <taxon>unclassified sequences</taxon>
        <taxon>metagenomes</taxon>
        <taxon>ecological metagenomes</taxon>
    </lineage>
</organism>
<feature type="non-terminal residue" evidence="1">
    <location>
        <position position="1"/>
    </location>
</feature>
<proteinExistence type="predicted"/>
<comment type="caution">
    <text evidence="1">The sequence shown here is derived from an EMBL/GenBank/DDBJ whole genome shotgun (WGS) entry which is preliminary data.</text>
</comment>
<dbReference type="AlphaFoldDB" id="A0A0F9J933"/>
<accession>A0A0F9J933</accession>
<gene>
    <name evidence="1" type="ORF">LCGC14_1852540</name>
</gene>
<evidence type="ECO:0000313" key="1">
    <source>
        <dbReference type="EMBL" id="KKL95647.1"/>
    </source>
</evidence>
<name>A0A0F9J933_9ZZZZ</name>